<dbReference type="AlphaFoldDB" id="A0A839V2X8"/>
<dbReference type="Gene3D" id="1.10.8.260">
    <property type="entry name" value="HI0933 insert domain-like"/>
    <property type="match status" value="1"/>
</dbReference>
<dbReference type="InterPro" id="IPR023166">
    <property type="entry name" value="BaiN-like_dom_sf"/>
</dbReference>
<dbReference type="NCBIfam" id="TIGR03862">
    <property type="entry name" value="flavo_PP4765"/>
    <property type="match status" value="1"/>
</dbReference>
<dbReference type="Gene3D" id="2.40.30.10">
    <property type="entry name" value="Translation factors"/>
    <property type="match status" value="1"/>
</dbReference>
<protein>
    <recommendedName>
        <fullName evidence="8">TIGR03862 family flavoprotein</fullName>
    </recommendedName>
</protein>
<dbReference type="SUPFAM" id="SSF160996">
    <property type="entry name" value="HI0933 insert domain-like"/>
    <property type="match status" value="1"/>
</dbReference>
<dbReference type="PANTHER" id="PTHR42887:SF1">
    <property type="entry name" value="BLR3961 PROTEIN"/>
    <property type="match status" value="1"/>
</dbReference>
<comment type="caution">
    <text evidence="6">The sequence shown here is derived from an EMBL/GenBank/DDBJ whole genome shotgun (WGS) entry which is preliminary data.</text>
</comment>
<dbReference type="SUPFAM" id="SSF51905">
    <property type="entry name" value="FAD/NAD(P)-binding domain"/>
    <property type="match status" value="1"/>
</dbReference>
<dbReference type="InterPro" id="IPR004792">
    <property type="entry name" value="BaiN-like"/>
</dbReference>
<evidence type="ECO:0000256" key="1">
    <source>
        <dbReference type="ARBA" id="ARBA00001974"/>
    </source>
</evidence>
<dbReference type="InterPro" id="IPR057661">
    <property type="entry name" value="RsdA/BaiN/AoA(So)_Rossmann"/>
</dbReference>
<evidence type="ECO:0000259" key="4">
    <source>
        <dbReference type="Pfam" id="PF03486"/>
    </source>
</evidence>
<keyword evidence="3" id="KW-0274">FAD</keyword>
<proteinExistence type="predicted"/>
<evidence type="ECO:0000256" key="2">
    <source>
        <dbReference type="ARBA" id="ARBA00022630"/>
    </source>
</evidence>
<dbReference type="PRINTS" id="PR00419">
    <property type="entry name" value="ADXRDTASE"/>
</dbReference>
<dbReference type="PANTHER" id="PTHR42887">
    <property type="entry name" value="OS12G0638800 PROTEIN"/>
    <property type="match status" value="1"/>
</dbReference>
<gene>
    <name evidence="6" type="ORF">FHR90_002727</name>
</gene>
<dbReference type="Pfam" id="PF03486">
    <property type="entry name" value="HI0933_like"/>
    <property type="match status" value="1"/>
</dbReference>
<evidence type="ECO:0000259" key="5">
    <source>
        <dbReference type="Pfam" id="PF22780"/>
    </source>
</evidence>
<evidence type="ECO:0000313" key="6">
    <source>
        <dbReference type="EMBL" id="MBB3174880.1"/>
    </source>
</evidence>
<feature type="domain" description="RsdA/BaiN/AoA(So)-like insert" evidence="5">
    <location>
        <begin position="217"/>
        <end position="371"/>
    </location>
</feature>
<dbReference type="NCBIfam" id="TIGR00275">
    <property type="entry name" value="aminoacetone oxidase family FAD-binding enzyme"/>
    <property type="match status" value="1"/>
</dbReference>
<accession>A0A839V2X8</accession>
<keyword evidence="7" id="KW-1185">Reference proteome</keyword>
<dbReference type="InterPro" id="IPR036188">
    <property type="entry name" value="FAD/NAD-bd_sf"/>
</dbReference>
<dbReference type="InterPro" id="IPR055178">
    <property type="entry name" value="RsdA/BaiN/AoA(So)-like_dom"/>
</dbReference>
<feature type="domain" description="RsdA/BaiN/AoA(So)-like Rossmann fold-like" evidence="4">
    <location>
        <begin position="29"/>
        <end position="423"/>
    </location>
</feature>
<sequence length="435" mass="44735">MVVRSAASLREAGRLRQMEIASGEAGLVDIAVVGAGPAGLMAAERLAGAGVRVTVYERLPSPARRLLMAGRGGLNLTHSEPESAFLARYGAASAFIAPLLTRFGAAELRAWADGLGAETFIGSSGRVFPRAMKASPLLRAWLARLDGLGVRIETRHRFLGRAEDGSLRFDTPQGRREIAAPDATVLALGGQTWPKLGADPAWPGMLADEGVEVAPARAVNCGLLLKWSAHLRTHFAGAPLKHVGLSVGDRASEGDAILTPAGLEGGAVYGLGPELPIALAAGAPLMLRIDLRPRMSAGEIATRLTRAGSGLSLANRLRRALRLAPVAASLLREDGAGGTAPIPADPAALAGRIKSLELPLRGAAGLDRAISSAGGVTLDSLDGRLMLHACPGVFVAGEMLDWTAPTGGYLLQAAFASGLAAAQGALDWLAAGRSG</sequence>
<dbReference type="RefSeq" id="WP_338082160.1">
    <property type="nucleotide sequence ID" value="NZ_JACHXV010000012.1"/>
</dbReference>
<dbReference type="Pfam" id="PF22780">
    <property type="entry name" value="HI0933_like_1st"/>
    <property type="match status" value="1"/>
</dbReference>
<dbReference type="InterPro" id="IPR022460">
    <property type="entry name" value="Flavoprotein_PP4765"/>
</dbReference>
<organism evidence="6 7">
    <name type="scientific">Endobacter medicaginis</name>
    <dbReference type="NCBI Taxonomy" id="1181271"/>
    <lineage>
        <taxon>Bacteria</taxon>
        <taxon>Pseudomonadati</taxon>
        <taxon>Pseudomonadota</taxon>
        <taxon>Alphaproteobacteria</taxon>
        <taxon>Acetobacterales</taxon>
        <taxon>Acetobacteraceae</taxon>
        <taxon>Endobacter</taxon>
    </lineage>
</organism>
<reference evidence="6 7" key="1">
    <citation type="submission" date="2020-08" db="EMBL/GenBank/DDBJ databases">
        <title>Genomic Encyclopedia of Type Strains, Phase III (KMG-III): the genomes of soil and plant-associated and newly described type strains.</title>
        <authorList>
            <person name="Whitman W."/>
        </authorList>
    </citation>
    <scope>NUCLEOTIDE SEQUENCE [LARGE SCALE GENOMIC DNA]</scope>
    <source>
        <strain evidence="6 7">CECT 8088</strain>
    </source>
</reference>
<dbReference type="EMBL" id="JACHXV010000012">
    <property type="protein sequence ID" value="MBB3174880.1"/>
    <property type="molecule type" value="Genomic_DNA"/>
</dbReference>
<dbReference type="Proteomes" id="UP000557688">
    <property type="component" value="Unassembled WGS sequence"/>
</dbReference>
<name>A0A839V2X8_9PROT</name>
<evidence type="ECO:0000256" key="3">
    <source>
        <dbReference type="ARBA" id="ARBA00022827"/>
    </source>
</evidence>
<dbReference type="Gene3D" id="3.50.50.60">
    <property type="entry name" value="FAD/NAD(P)-binding domain"/>
    <property type="match status" value="1"/>
</dbReference>
<evidence type="ECO:0008006" key="8">
    <source>
        <dbReference type="Google" id="ProtNLM"/>
    </source>
</evidence>
<evidence type="ECO:0000313" key="7">
    <source>
        <dbReference type="Proteomes" id="UP000557688"/>
    </source>
</evidence>
<keyword evidence="2" id="KW-0285">Flavoprotein</keyword>
<comment type="cofactor">
    <cofactor evidence="1">
        <name>FAD</name>
        <dbReference type="ChEBI" id="CHEBI:57692"/>
    </cofactor>
</comment>